<dbReference type="GO" id="GO:0016887">
    <property type="term" value="F:ATP hydrolysis activity"/>
    <property type="evidence" value="ECO:0007669"/>
    <property type="project" value="InterPro"/>
</dbReference>
<dbReference type="EMBL" id="SRPG01000135">
    <property type="protein sequence ID" value="TGN57090.1"/>
    <property type="molecule type" value="Genomic_DNA"/>
</dbReference>
<comment type="similarity">
    <text evidence="1">Belongs to the ABC transporter superfamily.</text>
</comment>
<comment type="caution">
    <text evidence="5">The sequence shown here is derived from an EMBL/GenBank/DDBJ whole genome shotgun (WGS) entry which is preliminary data.</text>
</comment>
<dbReference type="PROSITE" id="PS50893">
    <property type="entry name" value="ABC_TRANSPORTER_2"/>
    <property type="match status" value="1"/>
</dbReference>
<evidence type="ECO:0000256" key="3">
    <source>
        <dbReference type="ARBA" id="ARBA00022840"/>
    </source>
</evidence>
<name>A0A4Z1CB30_9RHOB</name>
<dbReference type="PANTHER" id="PTHR24220:SF689">
    <property type="entry name" value="LIPOPROTEIN-RELEASING SYSTEM ATP-BINDING PROTEIN LOLD"/>
    <property type="match status" value="1"/>
</dbReference>
<protein>
    <submittedName>
        <fullName evidence="5">ATP-binding cassette domain-containing protein</fullName>
    </submittedName>
</protein>
<dbReference type="RefSeq" id="WP_135818072.1">
    <property type="nucleotide sequence ID" value="NZ_SRPG01000135.1"/>
</dbReference>
<dbReference type="SMART" id="SM00382">
    <property type="entry name" value="AAA"/>
    <property type="match status" value="1"/>
</dbReference>
<dbReference type="Proteomes" id="UP000297972">
    <property type="component" value="Unassembled WGS sequence"/>
</dbReference>
<keyword evidence="3 5" id="KW-0067">ATP-binding</keyword>
<evidence type="ECO:0000256" key="1">
    <source>
        <dbReference type="ARBA" id="ARBA00005417"/>
    </source>
</evidence>
<dbReference type="OrthoDB" id="9787227at2"/>
<evidence type="ECO:0000256" key="2">
    <source>
        <dbReference type="ARBA" id="ARBA00022741"/>
    </source>
</evidence>
<dbReference type="InterPro" id="IPR003593">
    <property type="entry name" value="AAA+_ATPase"/>
</dbReference>
<gene>
    <name evidence="5" type="ORF">E4L95_13655</name>
</gene>
<proteinExistence type="inferred from homology"/>
<dbReference type="GO" id="GO:0005886">
    <property type="term" value="C:plasma membrane"/>
    <property type="evidence" value="ECO:0007669"/>
    <property type="project" value="TreeGrafter"/>
</dbReference>
<dbReference type="InterPro" id="IPR027417">
    <property type="entry name" value="P-loop_NTPase"/>
</dbReference>
<keyword evidence="2" id="KW-0547">Nucleotide-binding</keyword>
<feature type="domain" description="ABC transporter" evidence="4">
    <location>
        <begin position="10"/>
        <end position="231"/>
    </location>
</feature>
<dbReference type="Pfam" id="PF00005">
    <property type="entry name" value="ABC_tran"/>
    <property type="match status" value="1"/>
</dbReference>
<dbReference type="AlphaFoldDB" id="A0A4Z1CB30"/>
<evidence type="ECO:0000259" key="4">
    <source>
        <dbReference type="PROSITE" id="PS50893"/>
    </source>
</evidence>
<dbReference type="InterPro" id="IPR003439">
    <property type="entry name" value="ABC_transporter-like_ATP-bd"/>
</dbReference>
<dbReference type="GO" id="GO:0022857">
    <property type="term" value="F:transmembrane transporter activity"/>
    <property type="evidence" value="ECO:0007669"/>
    <property type="project" value="TreeGrafter"/>
</dbReference>
<dbReference type="GO" id="GO:0005524">
    <property type="term" value="F:ATP binding"/>
    <property type="evidence" value="ECO:0007669"/>
    <property type="project" value="UniProtKB-KW"/>
</dbReference>
<dbReference type="PANTHER" id="PTHR24220">
    <property type="entry name" value="IMPORT ATP-BINDING PROTEIN"/>
    <property type="match status" value="1"/>
</dbReference>
<dbReference type="Gene3D" id="3.40.50.300">
    <property type="entry name" value="P-loop containing nucleotide triphosphate hydrolases"/>
    <property type="match status" value="1"/>
</dbReference>
<dbReference type="InterPro" id="IPR017871">
    <property type="entry name" value="ABC_transporter-like_CS"/>
</dbReference>
<dbReference type="PROSITE" id="PS00211">
    <property type="entry name" value="ABC_TRANSPORTER_1"/>
    <property type="match status" value="1"/>
</dbReference>
<sequence>MAAPEAGLALSVAGLTVQAPDGRRLAEVPALTVAPGSSVAIRGPSGAGKTTLLHALSGLVRPASGRVAWGGTDLAALGDAALTRFRRDRIGLIFQDFLLFEELGALDNAAIATAFLPRGQRLALRQRAGTWLDRLGLGQAGVRRADSFSGGERQRIAVARALANDPPVILADEPTASLDRASADRLAVDLAALSRDTGRTLVVVTHDATLAARLDRVLTMAEGRIVEDTHG</sequence>
<evidence type="ECO:0000313" key="6">
    <source>
        <dbReference type="Proteomes" id="UP000297972"/>
    </source>
</evidence>
<dbReference type="InterPro" id="IPR015854">
    <property type="entry name" value="ABC_transpr_LolD-like"/>
</dbReference>
<dbReference type="SUPFAM" id="SSF52540">
    <property type="entry name" value="P-loop containing nucleoside triphosphate hydrolases"/>
    <property type="match status" value="1"/>
</dbReference>
<accession>A0A4Z1CB30</accession>
<reference evidence="5 6" key="1">
    <citation type="submission" date="2019-03" db="EMBL/GenBank/DDBJ databases">
        <authorList>
            <person name="Li J."/>
        </authorList>
    </citation>
    <scope>NUCLEOTIDE SEQUENCE [LARGE SCALE GENOMIC DNA]</scope>
    <source>
        <strain evidence="5 6">3058</strain>
    </source>
</reference>
<keyword evidence="6" id="KW-1185">Reference proteome</keyword>
<evidence type="ECO:0000313" key="5">
    <source>
        <dbReference type="EMBL" id="TGN57090.1"/>
    </source>
</evidence>
<organism evidence="5 6">
    <name type="scientific">Paracoccus liaowanqingii</name>
    <dbReference type="NCBI Taxonomy" id="2560053"/>
    <lineage>
        <taxon>Bacteria</taxon>
        <taxon>Pseudomonadati</taxon>
        <taxon>Pseudomonadota</taxon>
        <taxon>Alphaproteobacteria</taxon>
        <taxon>Rhodobacterales</taxon>
        <taxon>Paracoccaceae</taxon>
        <taxon>Paracoccus</taxon>
    </lineage>
</organism>